<evidence type="ECO:0000313" key="2">
    <source>
        <dbReference type="EMBL" id="EHM50248.1"/>
    </source>
</evidence>
<proteinExistence type="predicted"/>
<comment type="caution">
    <text evidence="2">The sequence shown here is derived from an EMBL/GenBank/DDBJ whole genome shotgun (WGS) entry which is preliminary data.</text>
</comment>
<feature type="chain" id="PRO_5003529664" evidence="1">
    <location>
        <begin position="50"/>
        <end position="475"/>
    </location>
</feature>
<sequence>MQGRRANIPAARSRTHSKTLLPFIKENPMKNSKYPLLVLAIAFSLQATAQTTPATPPAPPKITANPESILGAPGQVYRADDIPSGEDGYFYTPGAAAAADSVPTAYYGDTFKFGAGYKLGLNRQCGDLNPFKNMTKQIQANVKEKIEEFKSFAKLLPSLIMSSAFEYALAKVNPELYQLTQLNIDEYFNLFQINVKSCEQVRGDLLRNGKDADGFDKIMQIAIGEEWKRTIGGEGEEGFINSRNIQQKVAQRAAKNGVTMADGKAYGGEGQEPINFVKSLSVAGINIITGNNSTGAWEGDINNADGEKPVAKYFKNGKELYKFLEQIYGSTTRRLNADGKGGKTAVEARAGMGIGRKYSDIRNKNLVALRRYATREITREAFEKETGILIPPAVMDDIRRADPYQRATLLEDKAKQEAINELTTRLYLAADALRAGISAPDMVQSGLYGVAREEYEKLYFMMLDDIARLENSRYR</sequence>
<dbReference type="STRING" id="797473.HMPREF9080_02876"/>
<name>G9ZJA7_9GAMM</name>
<dbReference type="HOGENOM" id="CLU_574516_0_0_6"/>
<dbReference type="Proteomes" id="UP000004750">
    <property type="component" value="Unassembled WGS sequence"/>
</dbReference>
<gene>
    <name evidence="2" type="ORF">HMPREF9080_02876</name>
</gene>
<evidence type="ECO:0000256" key="1">
    <source>
        <dbReference type="SAM" id="SignalP"/>
    </source>
</evidence>
<dbReference type="AlphaFoldDB" id="G9ZJA7"/>
<evidence type="ECO:0000313" key="3">
    <source>
        <dbReference type="Proteomes" id="UP000004750"/>
    </source>
</evidence>
<keyword evidence="1" id="KW-0732">Signal</keyword>
<reference evidence="2 3" key="1">
    <citation type="submission" date="2011-08" db="EMBL/GenBank/DDBJ databases">
        <authorList>
            <person name="Weinstock G."/>
            <person name="Sodergren E."/>
            <person name="Clifton S."/>
            <person name="Fulton L."/>
            <person name="Fulton B."/>
            <person name="Courtney L."/>
            <person name="Fronick C."/>
            <person name="Harrison M."/>
            <person name="Strong C."/>
            <person name="Farmer C."/>
            <person name="Delahaunty K."/>
            <person name="Markovic C."/>
            <person name="Hall O."/>
            <person name="Minx P."/>
            <person name="Tomlinson C."/>
            <person name="Mitreva M."/>
            <person name="Hou S."/>
            <person name="Chen J."/>
            <person name="Wollam A."/>
            <person name="Pepin K.H."/>
            <person name="Johnson M."/>
            <person name="Bhonagiri V."/>
            <person name="Zhang X."/>
            <person name="Suruliraj S."/>
            <person name="Warren W."/>
            <person name="Chinwalla A."/>
            <person name="Mardis E.R."/>
            <person name="Wilson R.K."/>
        </authorList>
    </citation>
    <scope>NUCLEOTIDE SEQUENCE [LARGE SCALE GENOMIC DNA]</scope>
    <source>
        <strain evidence="2 3">F0432</strain>
    </source>
</reference>
<organism evidence="2 3">
    <name type="scientific">Cardiobacterium valvarum F0432</name>
    <dbReference type="NCBI Taxonomy" id="797473"/>
    <lineage>
        <taxon>Bacteria</taxon>
        <taxon>Pseudomonadati</taxon>
        <taxon>Pseudomonadota</taxon>
        <taxon>Gammaproteobacteria</taxon>
        <taxon>Cardiobacteriales</taxon>
        <taxon>Cardiobacteriaceae</taxon>
        <taxon>Cardiobacterium</taxon>
    </lineage>
</organism>
<protein>
    <submittedName>
        <fullName evidence="2">Integrating conjugative element protein, PFL_4711 family</fullName>
    </submittedName>
</protein>
<feature type="signal peptide" evidence="1">
    <location>
        <begin position="1"/>
        <end position="49"/>
    </location>
</feature>
<accession>G9ZJA7</accession>
<dbReference type="EMBL" id="AGCM01000184">
    <property type="protein sequence ID" value="EHM50248.1"/>
    <property type="molecule type" value="Genomic_DNA"/>
</dbReference>